<keyword evidence="1" id="KW-0732">Signal</keyword>
<evidence type="ECO:0000313" key="2">
    <source>
        <dbReference type="EMBL" id="EGC85109.1"/>
    </source>
</evidence>
<sequence>MKRLLVFFVAIVCAVASMAQNTDAMLFGDVKAKEGGQHLAHAVIQVKGTNLKTQCDATGHYKMANLPVGK</sequence>
<dbReference type="Proteomes" id="UP000003155">
    <property type="component" value="Unassembled WGS sequence"/>
</dbReference>
<dbReference type="AlphaFoldDB" id="F0HAS5"/>
<feature type="signal peptide" evidence="1">
    <location>
        <begin position="1"/>
        <end position="19"/>
    </location>
</feature>
<evidence type="ECO:0008006" key="4">
    <source>
        <dbReference type="Google" id="ProtNLM"/>
    </source>
</evidence>
<accession>F0HAS5</accession>
<comment type="caution">
    <text evidence="2">The sequence shown here is derived from an EMBL/GenBank/DDBJ whole genome shotgun (WGS) entry which is preliminary data.</text>
</comment>
<dbReference type="InterPro" id="IPR008969">
    <property type="entry name" value="CarboxyPept-like_regulatory"/>
</dbReference>
<protein>
    <recommendedName>
        <fullName evidence="4">Carboxypeptidase regulatory-like domain-containing protein</fullName>
    </recommendedName>
</protein>
<dbReference type="SUPFAM" id="SSF49464">
    <property type="entry name" value="Carboxypeptidase regulatory domain-like"/>
    <property type="match status" value="1"/>
</dbReference>
<proteinExistence type="predicted"/>
<evidence type="ECO:0000256" key="1">
    <source>
        <dbReference type="SAM" id="SignalP"/>
    </source>
</evidence>
<organism evidence="2 3">
    <name type="scientific">Prevotella denticola CRIS 18C-A</name>
    <dbReference type="NCBI Taxonomy" id="944557"/>
    <lineage>
        <taxon>Bacteria</taxon>
        <taxon>Pseudomonadati</taxon>
        <taxon>Bacteroidota</taxon>
        <taxon>Bacteroidia</taxon>
        <taxon>Bacteroidales</taxon>
        <taxon>Prevotellaceae</taxon>
        <taxon>Prevotella</taxon>
    </lineage>
</organism>
<feature type="chain" id="PRO_5003253524" description="Carboxypeptidase regulatory-like domain-containing protein" evidence="1">
    <location>
        <begin position="20"/>
        <end position="70"/>
    </location>
</feature>
<keyword evidence="3" id="KW-1185">Reference proteome</keyword>
<evidence type="ECO:0000313" key="3">
    <source>
        <dbReference type="Proteomes" id="UP000003155"/>
    </source>
</evidence>
<name>F0HAS5_9BACT</name>
<gene>
    <name evidence="2" type="ORF">HMPREF9303_0189</name>
</gene>
<reference evidence="2 3" key="1">
    <citation type="submission" date="2011-02" db="EMBL/GenBank/DDBJ databases">
        <authorList>
            <person name="Durkin A.S."/>
            <person name="Madupu R."/>
            <person name="Torralba M."/>
            <person name="Gillis M."/>
            <person name="Methe B."/>
            <person name="Sutton G."/>
            <person name="Nelson K.E."/>
        </authorList>
    </citation>
    <scope>NUCLEOTIDE SEQUENCE [LARGE SCALE GENOMIC DNA]</scope>
    <source>
        <strain evidence="2 3">CRIS 18C-A</strain>
    </source>
</reference>
<dbReference type="EMBL" id="AEXO01000113">
    <property type="protein sequence ID" value="EGC85109.1"/>
    <property type="molecule type" value="Genomic_DNA"/>
</dbReference>